<dbReference type="Gene3D" id="3.40.50.720">
    <property type="entry name" value="NAD(P)-binding Rossmann-like Domain"/>
    <property type="match status" value="1"/>
</dbReference>
<dbReference type="GO" id="GO:0016646">
    <property type="term" value="F:oxidoreductase activity, acting on the CH-NH group of donors, NAD or NADP as acceptor"/>
    <property type="evidence" value="ECO:0007669"/>
    <property type="project" value="TreeGrafter"/>
</dbReference>
<dbReference type="InterPro" id="IPR036291">
    <property type="entry name" value="NAD(P)-bd_dom_sf"/>
</dbReference>
<gene>
    <name evidence="2" type="ORF">N783_12530</name>
</gene>
<dbReference type="PANTHER" id="PTHR43355:SF2">
    <property type="entry name" value="FLAVIN REDUCTASE (NADPH)"/>
    <property type="match status" value="1"/>
</dbReference>
<proteinExistence type="predicted"/>
<dbReference type="Proteomes" id="UP000030403">
    <property type="component" value="Unassembled WGS sequence"/>
</dbReference>
<name>A0A0A5G4Y1_9BACI</name>
<feature type="domain" description="NAD(P)-binding" evidence="1">
    <location>
        <begin position="7"/>
        <end position="194"/>
    </location>
</feature>
<dbReference type="InterPro" id="IPR051606">
    <property type="entry name" value="Polyketide_Oxido-like"/>
</dbReference>
<dbReference type="SUPFAM" id="SSF51735">
    <property type="entry name" value="NAD(P)-binding Rossmann-fold domains"/>
    <property type="match status" value="1"/>
</dbReference>
<dbReference type="PANTHER" id="PTHR43355">
    <property type="entry name" value="FLAVIN REDUCTASE (NADPH)"/>
    <property type="match status" value="1"/>
</dbReference>
<evidence type="ECO:0000259" key="1">
    <source>
        <dbReference type="Pfam" id="PF13460"/>
    </source>
</evidence>
<accession>A0A0A5G4Y1</accession>
<dbReference type="AlphaFoldDB" id="A0A0A5G4Y1"/>
<dbReference type="eggNOG" id="COG0702">
    <property type="taxonomic scope" value="Bacteria"/>
</dbReference>
<dbReference type="RefSeq" id="WP_027447103.1">
    <property type="nucleotide sequence ID" value="NZ_AULJ01000048.1"/>
</dbReference>
<dbReference type="STRING" id="1385511.GCA_000425225_03529"/>
<keyword evidence="3" id="KW-1185">Reference proteome</keyword>
<protein>
    <recommendedName>
        <fullName evidence="1">NAD(P)-binding domain-containing protein</fullName>
    </recommendedName>
</protein>
<dbReference type="InterPro" id="IPR016040">
    <property type="entry name" value="NAD(P)-bd_dom"/>
</dbReference>
<comment type="caution">
    <text evidence="2">The sequence shown here is derived from an EMBL/GenBank/DDBJ whole genome shotgun (WGS) entry which is preliminary data.</text>
</comment>
<sequence>MKIAVFGATGRVGQKIAKHIHEEGHEVKALVRDRNKAEVLIPFADIIIGNVLHERDVLEVLHGSEGVISALSTDKTTILSESMPLIVNGMQKLGVERIVSIGTAGILDSRYERGKYRFQSSESKRKTTFAAEEHLKAYQTIAENSSKWTVVCPTYLPEGEQQGGVRWEKNVLPLDGKKITTGDTARFAWDCFKDDNFFGTRVGISY</sequence>
<organism evidence="2 3">
    <name type="scientific">Pontibacillus marinus BH030004 = DSM 16465</name>
    <dbReference type="NCBI Taxonomy" id="1385511"/>
    <lineage>
        <taxon>Bacteria</taxon>
        <taxon>Bacillati</taxon>
        <taxon>Bacillota</taxon>
        <taxon>Bacilli</taxon>
        <taxon>Bacillales</taxon>
        <taxon>Bacillaceae</taxon>
        <taxon>Pontibacillus</taxon>
    </lineage>
</organism>
<dbReference type="EMBL" id="AVPF01000033">
    <property type="protein sequence ID" value="KGX86140.1"/>
    <property type="molecule type" value="Genomic_DNA"/>
</dbReference>
<dbReference type="OrthoDB" id="9785372at2"/>
<reference evidence="2 3" key="1">
    <citation type="submission" date="2013-08" db="EMBL/GenBank/DDBJ databases">
        <authorList>
            <person name="Huang J."/>
            <person name="Wang G."/>
        </authorList>
    </citation>
    <scope>NUCLEOTIDE SEQUENCE [LARGE SCALE GENOMIC DNA]</scope>
    <source>
        <strain evidence="2 3">BH030004</strain>
    </source>
</reference>
<dbReference type="Pfam" id="PF13460">
    <property type="entry name" value="NAD_binding_10"/>
    <property type="match status" value="1"/>
</dbReference>
<evidence type="ECO:0000313" key="3">
    <source>
        <dbReference type="Proteomes" id="UP000030403"/>
    </source>
</evidence>
<evidence type="ECO:0000313" key="2">
    <source>
        <dbReference type="EMBL" id="KGX86140.1"/>
    </source>
</evidence>